<name>A0A1H1ECN3_9BACI</name>
<evidence type="ECO:0000259" key="2">
    <source>
        <dbReference type="Pfam" id="PF09922"/>
    </source>
</evidence>
<evidence type="ECO:0000313" key="4">
    <source>
        <dbReference type="EMBL" id="SDQ86571.1"/>
    </source>
</evidence>
<sequence>MRNSFLRSFVAIMLILVGAALVLSNIGIIDFNMNNAWIYIYPVLFIIFGLKWMLDKIRYQGGSWIFGSFFFIFGSLLLFDRFELIEFTFNDVYKLWPLLIVYIGFSFIGNSQKRSKWNIKWDKKWSKRNKVKGNYDSSFFSIGEHEFNQPNWKVEPMNLKSMAGDFYLDFSKAFIPEKEIPITINSLAGDVHILIPENIEFRVDASVKAGEIDIAGRKAEGINRHLMHETVDYETAIKKLDILLDLKAGSIRVVTV</sequence>
<keyword evidence="1" id="KW-1133">Transmembrane helix</keyword>
<gene>
    <name evidence="4" type="ORF">SAMN05216231_2830</name>
</gene>
<feature type="domain" description="LiaF transmembrane" evidence="3">
    <location>
        <begin position="9"/>
        <end position="114"/>
    </location>
</feature>
<feature type="transmembrane region" description="Helical" evidence="1">
    <location>
        <begin position="91"/>
        <end position="110"/>
    </location>
</feature>
<feature type="domain" description="Cell wall-active antibiotics response LiaF-like C-terminal" evidence="2">
    <location>
        <begin position="142"/>
        <end position="253"/>
    </location>
</feature>
<dbReference type="Pfam" id="PF22570">
    <property type="entry name" value="LiaF-TM"/>
    <property type="match status" value="1"/>
</dbReference>
<proteinExistence type="predicted"/>
<dbReference type="NCBIfam" id="NF040535">
    <property type="entry name" value="LiaF_C_term"/>
    <property type="match status" value="1"/>
</dbReference>
<evidence type="ECO:0000313" key="5">
    <source>
        <dbReference type="Proteomes" id="UP000199444"/>
    </source>
</evidence>
<dbReference type="InterPro" id="IPR024425">
    <property type="entry name" value="LiaF-like_C"/>
</dbReference>
<dbReference type="Proteomes" id="UP000199444">
    <property type="component" value="Unassembled WGS sequence"/>
</dbReference>
<reference evidence="4 5" key="1">
    <citation type="submission" date="2016-10" db="EMBL/GenBank/DDBJ databases">
        <authorList>
            <person name="de Groot N.N."/>
        </authorList>
    </citation>
    <scope>NUCLEOTIDE SEQUENCE [LARGE SCALE GENOMIC DNA]</scope>
    <source>
        <strain evidence="4 5">CGMCC 1.10449</strain>
    </source>
</reference>
<dbReference type="Pfam" id="PF09922">
    <property type="entry name" value="LiaF-like_C"/>
    <property type="match status" value="1"/>
</dbReference>
<accession>A0A1H1ECN3</accession>
<dbReference type="InterPro" id="IPR016975">
    <property type="entry name" value="Cell_wall_LiaF"/>
</dbReference>
<protein>
    <submittedName>
        <fullName evidence="4">Lia operon protein LiaF</fullName>
    </submittedName>
</protein>
<dbReference type="GO" id="GO:0016020">
    <property type="term" value="C:membrane"/>
    <property type="evidence" value="ECO:0007669"/>
    <property type="project" value="InterPro"/>
</dbReference>
<dbReference type="STRING" id="553311.SAMN05216231_2830"/>
<evidence type="ECO:0000259" key="3">
    <source>
        <dbReference type="Pfam" id="PF22570"/>
    </source>
</evidence>
<dbReference type="InterPro" id="IPR054331">
    <property type="entry name" value="LiaF_TM"/>
</dbReference>
<dbReference type="InterPro" id="IPR047793">
    <property type="entry name" value="LiaF_C"/>
</dbReference>
<feature type="transmembrane region" description="Helical" evidence="1">
    <location>
        <begin position="9"/>
        <end position="29"/>
    </location>
</feature>
<dbReference type="AlphaFoldDB" id="A0A1H1ECN3"/>
<keyword evidence="1" id="KW-0812">Transmembrane</keyword>
<feature type="transmembrane region" description="Helical" evidence="1">
    <location>
        <begin position="35"/>
        <end position="54"/>
    </location>
</feature>
<dbReference type="EMBL" id="FNKD01000003">
    <property type="protein sequence ID" value="SDQ86571.1"/>
    <property type="molecule type" value="Genomic_DNA"/>
</dbReference>
<organism evidence="4 5">
    <name type="scientific">Virgibacillus salinus</name>
    <dbReference type="NCBI Taxonomy" id="553311"/>
    <lineage>
        <taxon>Bacteria</taxon>
        <taxon>Bacillati</taxon>
        <taxon>Bacillota</taxon>
        <taxon>Bacilli</taxon>
        <taxon>Bacillales</taxon>
        <taxon>Bacillaceae</taxon>
        <taxon>Virgibacillus</taxon>
    </lineage>
</organism>
<keyword evidence="5" id="KW-1185">Reference proteome</keyword>
<feature type="transmembrane region" description="Helical" evidence="1">
    <location>
        <begin position="61"/>
        <end position="79"/>
    </location>
</feature>
<dbReference type="RefSeq" id="WP_092493611.1">
    <property type="nucleotide sequence ID" value="NZ_FNKD01000003.1"/>
</dbReference>
<evidence type="ECO:0000256" key="1">
    <source>
        <dbReference type="SAM" id="Phobius"/>
    </source>
</evidence>
<keyword evidence="1" id="KW-0472">Membrane</keyword>
<dbReference type="PIRSF" id="PIRSF031509">
    <property type="entry name" value="Cell_wall_LiaF/YvqF"/>
    <property type="match status" value="1"/>
</dbReference>